<organism evidence="2 3">
    <name type="scientific">Boletus reticuloceps</name>
    <dbReference type="NCBI Taxonomy" id="495285"/>
    <lineage>
        <taxon>Eukaryota</taxon>
        <taxon>Fungi</taxon>
        <taxon>Dikarya</taxon>
        <taxon>Basidiomycota</taxon>
        <taxon>Agaricomycotina</taxon>
        <taxon>Agaricomycetes</taxon>
        <taxon>Agaricomycetidae</taxon>
        <taxon>Boletales</taxon>
        <taxon>Boletineae</taxon>
        <taxon>Boletaceae</taxon>
        <taxon>Boletoideae</taxon>
        <taxon>Boletus</taxon>
    </lineage>
</organism>
<feature type="compositionally biased region" description="Polar residues" evidence="1">
    <location>
        <begin position="1"/>
        <end position="18"/>
    </location>
</feature>
<comment type="caution">
    <text evidence="2">The sequence shown here is derived from an EMBL/GenBank/DDBJ whole genome shotgun (WGS) entry which is preliminary data.</text>
</comment>
<feature type="region of interest" description="Disordered" evidence="1">
    <location>
        <begin position="1"/>
        <end position="50"/>
    </location>
</feature>
<gene>
    <name evidence="2" type="ORF">JVT61DRAFT_11593</name>
</gene>
<accession>A0A8I2YY64</accession>
<sequence length="173" mass="19163">MSVDNDSPASDSVFSRSPTAKPEIDELEGNNDSFSYLASRNSRHSSRSSSFNDSAAEIILGLFQREDRMASGLGTEYTDEEDPAVRDMLIRAELQKPDSWVRKQLAMVELWNDSEGSEEYLEAHEVLANGRIGYQQNCDSQQASENWGDWDGVGDMINVPGGSESCLITNDTL</sequence>
<evidence type="ECO:0000256" key="1">
    <source>
        <dbReference type="SAM" id="MobiDB-lite"/>
    </source>
</evidence>
<keyword evidence="3" id="KW-1185">Reference proteome</keyword>
<reference evidence="2" key="1">
    <citation type="submission" date="2021-03" db="EMBL/GenBank/DDBJ databases">
        <title>Evolutionary innovations through gain and loss of genes in the ectomycorrhizal Boletales.</title>
        <authorList>
            <person name="Wu G."/>
            <person name="Miyauchi S."/>
            <person name="Morin E."/>
            <person name="Yang Z.-L."/>
            <person name="Xu J."/>
            <person name="Martin F.M."/>
        </authorList>
    </citation>
    <scope>NUCLEOTIDE SEQUENCE</scope>
    <source>
        <strain evidence="2">BR01</strain>
    </source>
</reference>
<name>A0A8I2YY64_9AGAM</name>
<protein>
    <submittedName>
        <fullName evidence="2">Uncharacterized protein</fullName>
    </submittedName>
</protein>
<proteinExistence type="predicted"/>
<dbReference type="Proteomes" id="UP000683000">
    <property type="component" value="Unassembled WGS sequence"/>
</dbReference>
<dbReference type="EMBL" id="JAGFBS010000005">
    <property type="protein sequence ID" value="KAG6379153.1"/>
    <property type="molecule type" value="Genomic_DNA"/>
</dbReference>
<dbReference type="AlphaFoldDB" id="A0A8I2YY64"/>
<evidence type="ECO:0000313" key="3">
    <source>
        <dbReference type="Proteomes" id="UP000683000"/>
    </source>
</evidence>
<evidence type="ECO:0000313" key="2">
    <source>
        <dbReference type="EMBL" id="KAG6379153.1"/>
    </source>
</evidence>